<feature type="domain" description="Tubulin/FtsZ 2-layer sandwich" evidence="9">
    <location>
        <begin position="213"/>
        <end position="336"/>
    </location>
</feature>
<dbReference type="RefSeq" id="WP_236865402.1">
    <property type="nucleotide sequence ID" value="NZ_AP025225.1"/>
</dbReference>
<dbReference type="PROSITE" id="PS01135">
    <property type="entry name" value="FTSZ_2"/>
    <property type="match status" value="1"/>
</dbReference>
<evidence type="ECO:0000259" key="8">
    <source>
        <dbReference type="SMART" id="SM00864"/>
    </source>
</evidence>
<keyword evidence="4" id="KW-0963">Cytoplasm</keyword>
<dbReference type="InterPro" id="IPR000158">
    <property type="entry name" value="Cell_div_FtsZ"/>
</dbReference>
<organism evidence="10 11">
    <name type="scientific">Candidatus Hydrogenosomobacter endosymbioticus</name>
    <dbReference type="NCBI Taxonomy" id="2558174"/>
    <lineage>
        <taxon>Bacteria</taxon>
        <taxon>Pseudomonadati</taxon>
        <taxon>Pseudomonadota</taxon>
        <taxon>Alphaproteobacteria</taxon>
        <taxon>Holosporales</taxon>
        <taxon>Holosporaceae</taxon>
        <taxon>Candidatus Hydrogenosomobacter</taxon>
    </lineage>
</organism>
<dbReference type="InterPro" id="IPR018316">
    <property type="entry name" value="Tubulin/FtsZ_2-layer-sand-dom"/>
</dbReference>
<feature type="compositionally biased region" description="Basic and acidic residues" evidence="7">
    <location>
        <begin position="457"/>
        <end position="468"/>
    </location>
</feature>
<dbReference type="Proteomes" id="UP001320209">
    <property type="component" value="Chromosome"/>
</dbReference>
<evidence type="ECO:0000256" key="3">
    <source>
        <dbReference type="ARBA" id="ARBA00023134"/>
    </source>
</evidence>
<comment type="subunit">
    <text evidence="4">Homodimer. Polymerizes to form a dynamic ring structure in a strictly GTP-dependent manner. Interacts directly with several other division proteins.</text>
</comment>
<dbReference type="SMART" id="SM00865">
    <property type="entry name" value="Tubulin_C"/>
    <property type="match status" value="1"/>
</dbReference>
<evidence type="ECO:0000256" key="7">
    <source>
        <dbReference type="SAM" id="MobiDB-lite"/>
    </source>
</evidence>
<keyword evidence="11" id="KW-1185">Reference proteome</keyword>
<dbReference type="HAMAP" id="MF_00909">
    <property type="entry name" value="FtsZ"/>
    <property type="match status" value="1"/>
</dbReference>
<gene>
    <name evidence="4" type="primary">ftsZ</name>
    <name evidence="10" type="ORF">HYD_1690</name>
</gene>
<evidence type="ECO:0000259" key="9">
    <source>
        <dbReference type="SMART" id="SM00865"/>
    </source>
</evidence>
<keyword evidence="4 6" id="KW-0717">Septation</keyword>
<keyword evidence="4 6" id="KW-0131">Cell cycle</keyword>
<feature type="binding site" evidence="4">
    <location>
        <position position="193"/>
    </location>
    <ligand>
        <name>GTP</name>
        <dbReference type="ChEBI" id="CHEBI:37565"/>
    </ligand>
</feature>
<evidence type="ECO:0000256" key="4">
    <source>
        <dbReference type="HAMAP-Rule" id="MF_00909"/>
    </source>
</evidence>
<dbReference type="SMART" id="SM00864">
    <property type="entry name" value="Tubulin"/>
    <property type="match status" value="1"/>
</dbReference>
<dbReference type="EMBL" id="AP025225">
    <property type="protein sequence ID" value="BDB96036.1"/>
    <property type="molecule type" value="Genomic_DNA"/>
</dbReference>
<feature type="binding site" evidence="4">
    <location>
        <position position="149"/>
    </location>
    <ligand>
        <name>GTP</name>
        <dbReference type="ChEBI" id="CHEBI:37565"/>
    </ligand>
</feature>
<comment type="function">
    <text evidence="4 6">Essential cell division protein that forms a contractile ring structure (Z ring) at the future cell division site. The regulation of the ring assembly controls the timing and the location of cell division. One of the functions of the FtsZ ring is to recruit other cell division proteins to the septum to produce a new cell wall between the dividing cells. Binds GTP and shows GTPase activity.</text>
</comment>
<sequence>MVGGSLNQITAESVGPNIAVIGVGGAGGNAVDNMLRLNLEGVDFIVCNTDAQALQQSLCQKEKRIKLGFGVTKGLGAGSSPDVGRLAAEESIEDVMKQIEGVHMLFVTAGMGGGTGTGGAPVIASAARKHGILTVGVVTKPFYFEGQQRMTAAETGIEKMKGSVDTLLIIPNQNLFRLANDSTTFARAFEMADEVLYSAVRTFTDLMIKPGLVNLDFADICSVMRSPDPELLGGSAMMGTGEASGDDRAVNAAKMAIACPLIEPTSLEGASVLVNITGGPDLTLYDVDEAAGYVKQELGVDANIIFGATFDDSLQGSIRVSVVAKSSKKNEEAYFANAKSSLTGAGQTVSYDQKESSGVDSAALDSEFEYDKNYDQVGSRHGNFSFEDQPFSSQFSLQEDDVEFGDDSRTHDRQDAREYDSLIGGSPKKPSFMNRLASMGRGHFFKKRISSISGSTGKKDAFSHDQRSLFEPSSDSLAHENHVAGALSTDRSEKSQSVGIPGGESNIFKDSASPLASITRGRPEASGHQHSELSIPAFLRHNSKKR</sequence>
<comment type="similarity">
    <text evidence="1 4 6">Belongs to the FtsZ family.</text>
</comment>
<dbReference type="InterPro" id="IPR008280">
    <property type="entry name" value="Tub_FtsZ_C"/>
</dbReference>
<dbReference type="PANTHER" id="PTHR30314:SF3">
    <property type="entry name" value="MITOCHONDRIAL DIVISION PROTEIN FSZA"/>
    <property type="match status" value="1"/>
</dbReference>
<dbReference type="InterPro" id="IPR020805">
    <property type="entry name" value="Cell_div_FtsZ_CS"/>
</dbReference>
<feature type="binding site" evidence="4">
    <location>
        <position position="145"/>
    </location>
    <ligand>
        <name>GTP</name>
        <dbReference type="ChEBI" id="CHEBI:37565"/>
    </ligand>
</feature>
<dbReference type="InterPro" id="IPR037103">
    <property type="entry name" value="Tubulin/FtsZ-like_C"/>
</dbReference>
<dbReference type="Gene3D" id="3.40.50.1440">
    <property type="entry name" value="Tubulin/FtsZ, GTPase domain"/>
    <property type="match status" value="1"/>
</dbReference>
<dbReference type="Pfam" id="PF12327">
    <property type="entry name" value="FtsZ_C"/>
    <property type="match status" value="1"/>
</dbReference>
<comment type="subcellular location">
    <subcellularLocation>
        <location evidence="4">Cytoplasm</location>
    </subcellularLocation>
    <text evidence="4">Assembles at midcell at the inner surface of the cytoplasmic membrane.</text>
</comment>
<keyword evidence="3 4" id="KW-0342">GTP-binding</keyword>
<evidence type="ECO:0000313" key="10">
    <source>
        <dbReference type="EMBL" id="BDB96036.1"/>
    </source>
</evidence>
<keyword evidence="2 4" id="KW-0547">Nucleotide-binding</keyword>
<dbReference type="Gene3D" id="3.30.1330.20">
    <property type="entry name" value="Tubulin/FtsZ, C-terminal domain"/>
    <property type="match status" value="1"/>
</dbReference>
<feature type="compositionally biased region" description="Basic and acidic residues" evidence="7">
    <location>
        <begin position="521"/>
        <end position="531"/>
    </location>
</feature>
<dbReference type="Pfam" id="PF00091">
    <property type="entry name" value="Tubulin"/>
    <property type="match status" value="1"/>
</dbReference>
<dbReference type="SUPFAM" id="SSF52490">
    <property type="entry name" value="Tubulin nucleotide-binding domain-like"/>
    <property type="match status" value="1"/>
</dbReference>
<evidence type="ECO:0000313" key="11">
    <source>
        <dbReference type="Proteomes" id="UP001320209"/>
    </source>
</evidence>
<feature type="binding site" evidence="4">
    <location>
        <begin position="25"/>
        <end position="29"/>
    </location>
    <ligand>
        <name>GTP</name>
        <dbReference type="ChEBI" id="CHEBI:37565"/>
    </ligand>
</feature>
<dbReference type="PANTHER" id="PTHR30314">
    <property type="entry name" value="CELL DIVISION PROTEIN FTSZ-RELATED"/>
    <property type="match status" value="1"/>
</dbReference>
<dbReference type="InterPro" id="IPR024757">
    <property type="entry name" value="FtsZ_C"/>
</dbReference>
<proteinExistence type="inferred from homology"/>
<evidence type="ECO:0000256" key="6">
    <source>
        <dbReference type="RuleBase" id="RU000631"/>
    </source>
</evidence>
<dbReference type="CDD" id="cd02201">
    <property type="entry name" value="FtsZ_type1"/>
    <property type="match status" value="1"/>
</dbReference>
<protein>
    <recommendedName>
        <fullName evidence="4 5">Cell division protein FtsZ</fullName>
    </recommendedName>
</protein>
<evidence type="ECO:0000256" key="1">
    <source>
        <dbReference type="ARBA" id="ARBA00009690"/>
    </source>
</evidence>
<dbReference type="InterPro" id="IPR036525">
    <property type="entry name" value="Tubulin/FtsZ_GTPase_sf"/>
</dbReference>
<dbReference type="InterPro" id="IPR003008">
    <property type="entry name" value="Tubulin_FtsZ_GTPase"/>
</dbReference>
<keyword evidence="4 6" id="KW-0132">Cell division</keyword>
<feature type="region of interest" description="Disordered" evidence="7">
    <location>
        <begin position="453"/>
        <end position="546"/>
    </location>
</feature>
<dbReference type="InterPro" id="IPR045061">
    <property type="entry name" value="FtsZ/CetZ"/>
</dbReference>
<feature type="domain" description="Tubulin/FtsZ GTPase" evidence="8">
    <location>
        <begin position="17"/>
        <end position="211"/>
    </location>
</feature>
<evidence type="ECO:0000256" key="2">
    <source>
        <dbReference type="ARBA" id="ARBA00022741"/>
    </source>
</evidence>
<name>A0ABM7V986_9PROT</name>
<evidence type="ECO:0000256" key="5">
    <source>
        <dbReference type="NCBIfam" id="TIGR00065"/>
    </source>
</evidence>
<feature type="binding site" evidence="4">
    <location>
        <begin position="114"/>
        <end position="116"/>
    </location>
    <ligand>
        <name>GTP</name>
        <dbReference type="ChEBI" id="CHEBI:37565"/>
    </ligand>
</feature>
<dbReference type="PRINTS" id="PR00423">
    <property type="entry name" value="CELLDVISFTSZ"/>
</dbReference>
<reference evidence="10" key="1">
    <citation type="submission" date="2021-10" db="EMBL/GenBank/DDBJ databases">
        <title>Genome Sequence of The Candidatus Hydrogeosomobacter endosymbioticus, an Intracellular Bacterial Symbiont of the Anaerobic Ciliate GW7.</title>
        <authorList>
            <person name="Shiohama Y."/>
            <person name="Shinzato N."/>
        </authorList>
    </citation>
    <scope>NUCLEOTIDE SEQUENCE [LARGE SCALE GENOMIC DNA]</scope>
    <source>
        <strain evidence="10">200920</strain>
    </source>
</reference>
<dbReference type="SUPFAM" id="SSF55307">
    <property type="entry name" value="Tubulin C-terminal domain-like"/>
    <property type="match status" value="1"/>
</dbReference>
<dbReference type="NCBIfam" id="TIGR00065">
    <property type="entry name" value="ftsZ"/>
    <property type="match status" value="1"/>
</dbReference>
<accession>A0ABM7V986</accession>